<feature type="domain" description="BTB" evidence="1">
    <location>
        <begin position="23"/>
        <end position="96"/>
    </location>
</feature>
<dbReference type="SMART" id="SM00225">
    <property type="entry name" value="BTB"/>
    <property type="match status" value="1"/>
</dbReference>
<dbReference type="InterPro" id="IPR011705">
    <property type="entry name" value="BACK"/>
</dbReference>
<protein>
    <recommendedName>
        <fullName evidence="5">BTB domain-containing protein</fullName>
    </recommendedName>
</protein>
<evidence type="ECO:0008006" key="5">
    <source>
        <dbReference type="Google" id="ProtNLM"/>
    </source>
</evidence>
<dbReference type="InterPro" id="IPR000210">
    <property type="entry name" value="BTB/POZ_dom"/>
</dbReference>
<dbReference type="PROSITE" id="PS50097">
    <property type="entry name" value="BTB"/>
    <property type="match status" value="1"/>
</dbReference>
<dbReference type="PANTHER" id="PTHR24410:SF23">
    <property type="entry name" value="BTB DOMAIN-CONTAINING PROTEIN-RELATED"/>
    <property type="match status" value="1"/>
</dbReference>
<dbReference type="Pfam" id="PF07707">
    <property type="entry name" value="BACK"/>
    <property type="match status" value="1"/>
</dbReference>
<dbReference type="PROSITE" id="PS51886">
    <property type="entry name" value="TLDC"/>
    <property type="match status" value="1"/>
</dbReference>
<gene>
    <name evidence="3" type="ORF">Glove_236g48</name>
</gene>
<dbReference type="InterPro" id="IPR006571">
    <property type="entry name" value="TLDc_dom"/>
</dbReference>
<dbReference type="Gene3D" id="1.25.40.420">
    <property type="match status" value="1"/>
</dbReference>
<sequence length="491" mass="57030">MTTQFYDRLSNDLTQLLESDVNCDVSIEVREEVLLVNIYKVHSIILQSRSPYFKKKFDEITFNENHVKILKLPNISVRVFNIIIKYIYSGKISLEKLENSVIFDLLIASNELELDELVEHLQSHLVNDNASWLRLNFAQVYRTSYQVKSFKIIQDFCDDIIIKHPNTIFGSEIFHSLPEDILISILKRDDLPLEEGKIWEYIVQWGKAKNPNLPTSLNEWTSTNFITLKETLKGCLPHIRYFNISGEDVVEKIYPYQQLLEHRLFSDITIKFITPNKPISSIVLPPRRISNIILPTRISPILLFSNIITDEHALEISSWINEKEIPFIENNPCEFKLLVRGSRDGFDIRTIYNVCDKVSKTIIVLKVKDTEEILGGYNPLEWENNNDHWKKTKDSFVFSLKTANMKNSILSRAFDHGSIRNLPSELGLSFGRALYLNGNLKVEKGCFCMKSVEYHKPIRSSEFISPILFPPSEKSLFSVEEYEIFKISPRI</sequence>
<comment type="caution">
    <text evidence="3">The sequence shown here is derived from an EMBL/GenBank/DDBJ whole genome shotgun (WGS) entry which is preliminary data.</text>
</comment>
<dbReference type="CDD" id="cd18186">
    <property type="entry name" value="BTB_POZ_ZBTB_KLHL-like"/>
    <property type="match status" value="1"/>
</dbReference>
<dbReference type="Gene3D" id="3.30.710.10">
    <property type="entry name" value="Potassium Channel Kv1.1, Chain A"/>
    <property type="match status" value="1"/>
</dbReference>
<dbReference type="InterPro" id="IPR011333">
    <property type="entry name" value="SKP1/BTB/POZ_sf"/>
</dbReference>
<dbReference type="SUPFAM" id="SSF54695">
    <property type="entry name" value="POZ domain"/>
    <property type="match status" value="1"/>
</dbReference>
<evidence type="ECO:0000259" key="1">
    <source>
        <dbReference type="PROSITE" id="PS50097"/>
    </source>
</evidence>
<dbReference type="Pfam" id="PF00651">
    <property type="entry name" value="BTB"/>
    <property type="match status" value="1"/>
</dbReference>
<dbReference type="InterPro" id="IPR051481">
    <property type="entry name" value="BTB-POZ/Galectin-3-binding"/>
</dbReference>
<proteinExistence type="predicted"/>
<evidence type="ECO:0000259" key="2">
    <source>
        <dbReference type="PROSITE" id="PS51886"/>
    </source>
</evidence>
<keyword evidence="4" id="KW-1185">Reference proteome</keyword>
<evidence type="ECO:0000313" key="3">
    <source>
        <dbReference type="EMBL" id="RHZ72858.1"/>
    </source>
</evidence>
<dbReference type="AlphaFoldDB" id="A0A397IF44"/>
<dbReference type="Proteomes" id="UP000266861">
    <property type="component" value="Unassembled WGS sequence"/>
</dbReference>
<reference evidence="3 4" key="1">
    <citation type="submission" date="2018-08" db="EMBL/GenBank/DDBJ databases">
        <title>Genome and evolution of the arbuscular mycorrhizal fungus Diversispora epigaea (formerly Glomus versiforme) and its bacterial endosymbionts.</title>
        <authorList>
            <person name="Sun X."/>
            <person name="Fei Z."/>
            <person name="Harrison M."/>
        </authorList>
    </citation>
    <scope>NUCLEOTIDE SEQUENCE [LARGE SCALE GENOMIC DNA]</scope>
    <source>
        <strain evidence="3 4">IT104</strain>
    </source>
</reference>
<name>A0A397IF44_9GLOM</name>
<dbReference type="Pfam" id="PF07534">
    <property type="entry name" value="TLD"/>
    <property type="match status" value="1"/>
</dbReference>
<dbReference type="EMBL" id="PQFF01000218">
    <property type="protein sequence ID" value="RHZ72858.1"/>
    <property type="molecule type" value="Genomic_DNA"/>
</dbReference>
<dbReference type="OrthoDB" id="2352230at2759"/>
<feature type="domain" description="TLDc" evidence="2">
    <location>
        <begin position="306"/>
        <end position="488"/>
    </location>
</feature>
<dbReference type="PANTHER" id="PTHR24410">
    <property type="entry name" value="HL07962P-RELATED"/>
    <property type="match status" value="1"/>
</dbReference>
<accession>A0A397IF44</accession>
<organism evidence="3 4">
    <name type="scientific">Diversispora epigaea</name>
    <dbReference type="NCBI Taxonomy" id="1348612"/>
    <lineage>
        <taxon>Eukaryota</taxon>
        <taxon>Fungi</taxon>
        <taxon>Fungi incertae sedis</taxon>
        <taxon>Mucoromycota</taxon>
        <taxon>Glomeromycotina</taxon>
        <taxon>Glomeromycetes</taxon>
        <taxon>Diversisporales</taxon>
        <taxon>Diversisporaceae</taxon>
        <taxon>Diversispora</taxon>
    </lineage>
</organism>
<evidence type="ECO:0000313" key="4">
    <source>
        <dbReference type="Proteomes" id="UP000266861"/>
    </source>
</evidence>